<dbReference type="OrthoDB" id="9802553at2"/>
<feature type="domain" description="Flagellar hook-associated protein 1 D2-like" evidence="8">
    <location>
        <begin position="350"/>
        <end position="415"/>
    </location>
</feature>
<dbReference type="RefSeq" id="WP_158362682.1">
    <property type="nucleotide sequence ID" value="NZ_CP034864.1"/>
</dbReference>
<dbReference type="SUPFAM" id="SSF64518">
    <property type="entry name" value="Phase 1 flagellin"/>
    <property type="match status" value="1"/>
</dbReference>
<comment type="similarity">
    <text evidence="3 7">Belongs to the flagella basal body rod proteins family.</text>
</comment>
<evidence type="ECO:0000259" key="9">
    <source>
        <dbReference type="Pfam" id="PF22638"/>
    </source>
</evidence>
<dbReference type="GO" id="GO:0005576">
    <property type="term" value="C:extracellular region"/>
    <property type="evidence" value="ECO:0007669"/>
    <property type="project" value="UniProtKB-SubCell"/>
</dbReference>
<dbReference type="InterPro" id="IPR053927">
    <property type="entry name" value="FlgK_helical"/>
</dbReference>
<keyword evidence="5 7" id="KW-0964">Secreted</keyword>
<evidence type="ECO:0000313" key="11">
    <source>
        <dbReference type="Proteomes" id="UP000298745"/>
    </source>
</evidence>
<dbReference type="PANTHER" id="PTHR30033">
    <property type="entry name" value="FLAGELLAR HOOK-ASSOCIATED PROTEIN 1"/>
    <property type="match status" value="1"/>
</dbReference>
<keyword evidence="10" id="KW-0969">Cilium</keyword>
<keyword evidence="6 7" id="KW-0975">Bacterial flagellum</keyword>
<dbReference type="Pfam" id="PF21158">
    <property type="entry name" value="flgK_1st_1"/>
    <property type="match status" value="1"/>
</dbReference>
<keyword evidence="10" id="KW-0282">Flagellum</keyword>
<reference evidence="10 11" key="1">
    <citation type="submission" date="2018-12" db="EMBL/GenBank/DDBJ databases">
        <authorList>
            <person name="Chong R.A."/>
        </authorList>
    </citation>
    <scope>NUCLEOTIDE SEQUENCE [LARGE SCALE GENOMIC DNA]</scope>
    <source>
        <strain evidence="10 11">Msa</strain>
    </source>
</reference>
<evidence type="ECO:0000256" key="1">
    <source>
        <dbReference type="ARBA" id="ARBA00004365"/>
    </source>
</evidence>
<dbReference type="InterPro" id="IPR002371">
    <property type="entry name" value="FlgK"/>
</dbReference>
<dbReference type="GO" id="GO:0009424">
    <property type="term" value="C:bacterial-type flagellum hook"/>
    <property type="evidence" value="ECO:0007669"/>
    <property type="project" value="UniProtKB-UniRule"/>
</dbReference>
<evidence type="ECO:0000313" key="10">
    <source>
        <dbReference type="EMBL" id="QCI23879.1"/>
    </source>
</evidence>
<accession>A0A4D6Y475</accession>
<sequence>MSSIFNIAIAGINAMKIMIDNTVDKINHPHAKNSNTRIFVENTIEKGSKTNTTTALKVKEIYDNYNDFITEEKRKTDSKIQEEQTKIEQLLKLEDLFCEKANIFNEMINSVYQQIKKDIIIDQKNTVDQNIRNKLSDITFAIKDFDKKLSFLEKDTKEAIINNLAKVNTLIDEIHDITMNIRYFPISRMRNTINGLIEQRENLVDELNSLIGVTVVKNHDDYKISLNNGIALIDNNDKQNLIPLTSESDDKYISIGYIDRSEQIAKKIENMIPTAVLGSLLQFRRGELNDARNKIGQLTVNFADSINEYHALGYDIFRNNGKKVFNFSDPESTASSTNLSSTNTYVKWYGCRDAQDTDYVVYFKDDTWTVTKLIDYTTIPCTVHQKDNLTSMNFGGMQFFIEGKNADGDIYMIKPYSKTLETLELSFNSHDPFSFSLPEKNNNEHNNNTLIINKFNEDVLFNRQEQLDQSYQKFSKSLSYKYNLLEEKLPFKKNMIKILENKKIAMSDNIDKDYSDLNYEQECYLANVKVLETAENIFNEIIDAYS</sequence>
<proteinExistence type="inferred from homology"/>
<dbReference type="PANTHER" id="PTHR30033:SF2">
    <property type="entry name" value="FLAGELLAR HOOK PROTEIN"/>
    <property type="match status" value="1"/>
</dbReference>
<dbReference type="AlphaFoldDB" id="A0A4D6Y475"/>
<dbReference type="PRINTS" id="PR01005">
    <property type="entry name" value="FLGHOOKAP1"/>
</dbReference>
<keyword evidence="10" id="KW-0966">Cell projection</keyword>
<dbReference type="InterPro" id="IPR049119">
    <property type="entry name" value="FlgK_D2-like"/>
</dbReference>
<evidence type="ECO:0000259" key="8">
    <source>
        <dbReference type="Pfam" id="PF21158"/>
    </source>
</evidence>
<name>A0A4D6Y475_9GAMM</name>
<comment type="subcellular location">
    <subcellularLocation>
        <location evidence="1 7">Bacterial flagellum</location>
    </subcellularLocation>
    <subcellularLocation>
        <location evidence="2 7">Secreted</location>
    </subcellularLocation>
</comment>
<dbReference type="Proteomes" id="UP000298745">
    <property type="component" value="Chromosome"/>
</dbReference>
<organism evidence="10 11">
    <name type="scientific">Buchnera aphidicola</name>
    <name type="common">Macrosiphoniella sanborni</name>
    <dbReference type="NCBI Taxonomy" id="1241865"/>
    <lineage>
        <taxon>Bacteria</taxon>
        <taxon>Pseudomonadati</taxon>
        <taxon>Pseudomonadota</taxon>
        <taxon>Gammaproteobacteria</taxon>
        <taxon>Enterobacterales</taxon>
        <taxon>Erwiniaceae</taxon>
        <taxon>Buchnera</taxon>
    </lineage>
</organism>
<evidence type="ECO:0000256" key="7">
    <source>
        <dbReference type="RuleBase" id="RU362065"/>
    </source>
</evidence>
<protein>
    <recommendedName>
        <fullName evidence="4 7">Flagellar hook-associated protein 1</fullName>
        <shortName evidence="7">HAP1</shortName>
    </recommendedName>
</protein>
<feature type="domain" description="Flagellar hook-associated protein FlgK helical" evidence="9">
    <location>
        <begin position="92"/>
        <end position="325"/>
    </location>
</feature>
<gene>
    <name evidence="7" type="primary">flgK</name>
    <name evidence="10" type="ORF">D9V74_01640</name>
</gene>
<evidence type="ECO:0000256" key="2">
    <source>
        <dbReference type="ARBA" id="ARBA00004613"/>
    </source>
</evidence>
<reference evidence="10 11" key="2">
    <citation type="submission" date="2019-05" db="EMBL/GenBank/DDBJ databases">
        <title>Genome evolution of the obligate endosymbiont Buchnera aphidicola.</title>
        <authorList>
            <person name="Moran N.A."/>
        </authorList>
    </citation>
    <scope>NUCLEOTIDE SEQUENCE [LARGE SCALE GENOMIC DNA]</scope>
    <source>
        <strain evidence="10 11">Msa</strain>
    </source>
</reference>
<dbReference type="Pfam" id="PF22638">
    <property type="entry name" value="FlgK_D1"/>
    <property type="match status" value="1"/>
</dbReference>
<dbReference type="GO" id="GO:0044780">
    <property type="term" value="P:bacterial-type flagellum assembly"/>
    <property type="evidence" value="ECO:0007669"/>
    <property type="project" value="InterPro"/>
</dbReference>
<evidence type="ECO:0000256" key="4">
    <source>
        <dbReference type="ARBA" id="ARBA00016244"/>
    </source>
</evidence>
<dbReference type="GO" id="GO:0005198">
    <property type="term" value="F:structural molecule activity"/>
    <property type="evidence" value="ECO:0007669"/>
    <property type="project" value="UniProtKB-UniRule"/>
</dbReference>
<dbReference type="EMBL" id="CP034864">
    <property type="protein sequence ID" value="QCI23879.1"/>
    <property type="molecule type" value="Genomic_DNA"/>
</dbReference>
<evidence type="ECO:0000256" key="3">
    <source>
        <dbReference type="ARBA" id="ARBA00009677"/>
    </source>
</evidence>
<evidence type="ECO:0000256" key="6">
    <source>
        <dbReference type="ARBA" id="ARBA00023143"/>
    </source>
</evidence>
<evidence type="ECO:0000256" key="5">
    <source>
        <dbReference type="ARBA" id="ARBA00022525"/>
    </source>
</evidence>